<dbReference type="SUPFAM" id="SSF48371">
    <property type="entry name" value="ARM repeat"/>
    <property type="match status" value="1"/>
</dbReference>
<feature type="compositionally biased region" description="Polar residues" evidence="4">
    <location>
        <begin position="330"/>
        <end position="341"/>
    </location>
</feature>
<gene>
    <name evidence="7" type="primary">106051122</name>
</gene>
<dbReference type="OrthoDB" id="1711136at2759"/>
<evidence type="ECO:0000256" key="2">
    <source>
        <dbReference type="ARBA" id="ARBA00022833"/>
    </source>
</evidence>
<evidence type="ECO:0000256" key="4">
    <source>
        <dbReference type="SAM" id="MobiDB-lite"/>
    </source>
</evidence>
<proteinExistence type="predicted"/>
<organism evidence="7 8">
    <name type="scientific">Biomphalaria glabrata</name>
    <name type="common">Bloodfluke planorb</name>
    <name type="synonym">Freshwater snail</name>
    <dbReference type="NCBI Taxonomy" id="6526"/>
    <lineage>
        <taxon>Eukaryota</taxon>
        <taxon>Metazoa</taxon>
        <taxon>Spiralia</taxon>
        <taxon>Lophotrochozoa</taxon>
        <taxon>Mollusca</taxon>
        <taxon>Gastropoda</taxon>
        <taxon>Heterobranchia</taxon>
        <taxon>Euthyneura</taxon>
        <taxon>Panpulmonata</taxon>
        <taxon>Hygrophila</taxon>
        <taxon>Lymnaeoidea</taxon>
        <taxon>Planorbidae</taxon>
        <taxon>Biomphalaria</taxon>
    </lineage>
</organism>
<accession>A0A2C9K4L8</accession>
<evidence type="ECO:0000313" key="7">
    <source>
        <dbReference type="EnsemblMetazoa" id="BGLB013125-PB"/>
    </source>
</evidence>
<dbReference type="VEuPathDB" id="VectorBase:BGLB013125"/>
<evidence type="ECO:0000313" key="8">
    <source>
        <dbReference type="Proteomes" id="UP000076420"/>
    </source>
</evidence>
<dbReference type="PROSITE" id="PS50089">
    <property type="entry name" value="ZF_RING_2"/>
    <property type="match status" value="1"/>
</dbReference>
<keyword evidence="1 3" id="KW-0479">Metal-binding</keyword>
<keyword evidence="5" id="KW-1133">Transmembrane helix</keyword>
<evidence type="ECO:0000256" key="1">
    <source>
        <dbReference type="ARBA" id="ARBA00022771"/>
    </source>
</evidence>
<keyword evidence="5" id="KW-0812">Transmembrane</keyword>
<feature type="transmembrane region" description="Helical" evidence="5">
    <location>
        <begin position="137"/>
        <end position="164"/>
    </location>
</feature>
<dbReference type="PANTHER" id="PTHR22696">
    <property type="entry name" value="E3 UBIQUITIN-PROTEIN LIGASE RNF26"/>
    <property type="match status" value="1"/>
</dbReference>
<dbReference type="Pfam" id="PF13920">
    <property type="entry name" value="zf-C3HC4_3"/>
    <property type="match status" value="1"/>
</dbReference>
<keyword evidence="5" id="KW-0472">Membrane</keyword>
<reference evidence="7" key="1">
    <citation type="submission" date="2020-05" db="UniProtKB">
        <authorList>
            <consortium name="EnsemblMetazoa"/>
        </authorList>
    </citation>
    <scope>IDENTIFICATION</scope>
    <source>
        <strain evidence="7">BB02</strain>
    </source>
</reference>
<name>A0A2C9K4L8_BIOGL</name>
<dbReference type="SMART" id="SM00184">
    <property type="entry name" value="RING"/>
    <property type="match status" value="1"/>
</dbReference>
<dbReference type="STRING" id="6526.A0A2C9K4L8"/>
<dbReference type="EnsemblMetazoa" id="BGLB013125-RD">
    <property type="protein sequence ID" value="BGLB013125-PD"/>
    <property type="gene ID" value="BGLB013125"/>
</dbReference>
<dbReference type="RefSeq" id="XP_013061705.2">
    <property type="nucleotide sequence ID" value="XM_013206251.2"/>
</dbReference>
<feature type="transmembrane region" description="Helical" evidence="5">
    <location>
        <begin position="211"/>
        <end position="229"/>
    </location>
</feature>
<dbReference type="VEuPathDB" id="VectorBase:BGLAX_028335"/>
<dbReference type="AlphaFoldDB" id="A0A2C9K4L8"/>
<evidence type="ECO:0000256" key="5">
    <source>
        <dbReference type="SAM" id="Phobius"/>
    </source>
</evidence>
<feature type="transmembrane region" description="Helical" evidence="5">
    <location>
        <begin position="32"/>
        <end position="55"/>
    </location>
</feature>
<dbReference type="GO" id="GO:0006511">
    <property type="term" value="P:ubiquitin-dependent protein catabolic process"/>
    <property type="evidence" value="ECO:0007669"/>
    <property type="project" value="TreeGrafter"/>
</dbReference>
<dbReference type="KEGG" id="bgt:106051122"/>
<feature type="region of interest" description="Disordered" evidence="4">
    <location>
        <begin position="288"/>
        <end position="346"/>
    </location>
</feature>
<dbReference type="EnsemblMetazoa" id="BGLB013125-RC">
    <property type="protein sequence ID" value="BGLB013125-PC"/>
    <property type="gene ID" value="BGLB013125"/>
</dbReference>
<keyword evidence="2" id="KW-0862">Zinc</keyword>
<evidence type="ECO:0000259" key="6">
    <source>
        <dbReference type="PROSITE" id="PS50089"/>
    </source>
</evidence>
<dbReference type="GO" id="GO:0061630">
    <property type="term" value="F:ubiquitin protein ligase activity"/>
    <property type="evidence" value="ECO:0007669"/>
    <property type="project" value="TreeGrafter"/>
</dbReference>
<dbReference type="Gene3D" id="3.30.40.10">
    <property type="entry name" value="Zinc/RING finger domain, C3HC4 (zinc finger)"/>
    <property type="match status" value="1"/>
</dbReference>
<dbReference type="InterPro" id="IPR013083">
    <property type="entry name" value="Znf_RING/FYVE/PHD"/>
</dbReference>
<protein>
    <recommendedName>
        <fullName evidence="6">RING-type domain-containing protein</fullName>
    </recommendedName>
</protein>
<dbReference type="Proteomes" id="UP000076420">
    <property type="component" value="Unassembled WGS sequence"/>
</dbReference>
<evidence type="ECO:0000256" key="3">
    <source>
        <dbReference type="PROSITE-ProRule" id="PRU00175"/>
    </source>
</evidence>
<dbReference type="SUPFAM" id="SSF57850">
    <property type="entry name" value="RING/U-box"/>
    <property type="match status" value="1"/>
</dbReference>
<dbReference type="PANTHER" id="PTHR22696:SF1">
    <property type="entry name" value="E3 UBIQUITIN-PROTEIN LIGASE RNF26"/>
    <property type="match status" value="1"/>
</dbReference>
<keyword evidence="1 3" id="KW-0863">Zinc-finger</keyword>
<dbReference type="InterPro" id="IPR016024">
    <property type="entry name" value="ARM-type_fold"/>
</dbReference>
<feature type="compositionally biased region" description="Acidic residues" evidence="4">
    <location>
        <begin position="315"/>
        <end position="329"/>
    </location>
</feature>
<dbReference type="InterPro" id="IPR001841">
    <property type="entry name" value="Znf_RING"/>
</dbReference>
<feature type="domain" description="RING-type" evidence="6">
    <location>
        <begin position="393"/>
        <end position="436"/>
    </location>
</feature>
<dbReference type="GO" id="GO:0016567">
    <property type="term" value="P:protein ubiquitination"/>
    <property type="evidence" value="ECO:0007669"/>
    <property type="project" value="TreeGrafter"/>
</dbReference>
<sequence length="447" mass="50219">MIDALITSAAFIAKCVETIVAAAIYTVDLNYEIVAAIVNAVSTVIALLVSAYSYIKPFLSKLLEIFMDIYSIIKTLVIMLITSMQLGLNAAHLGITCLIQLCHTCFHYITCCYLMLKHCLTVAVGSITTSLQTVFAFIFSTITSIFFCITSLGSLCVSFVTGVWQGLGFVFSSVAYFPVYCMQCIDAFVENSWRNVTNTCVHILNATTKETYLGIVLLCLLYLTLSNFFRYMNSRGITLFPQRFRGRSFRIRETTLNWNIDRGFESDFEDMYGSDAEDVAWAHEINQTNVSEGDSSSDDDDSVDSFTRSSGVSDSDSDEYTIVTEESDSDASINSQTFSTESSDHEIEVQLPKVDERYSLRNRSSTPSHMPKAMNCPEDFDREMERERDKRKCVVCQDEIKSVLVLPCKHLCMCVVCADQIVRSQIAGRRVCPLCRTKITKVMNIYV</sequence>
<dbReference type="GO" id="GO:0008270">
    <property type="term" value="F:zinc ion binding"/>
    <property type="evidence" value="ECO:0007669"/>
    <property type="project" value="UniProtKB-KW"/>
</dbReference>
<dbReference type="EnsemblMetazoa" id="BGLB013125-RB">
    <property type="protein sequence ID" value="BGLB013125-PB"/>
    <property type="gene ID" value="BGLB013125"/>
</dbReference>